<dbReference type="CDD" id="cd00104">
    <property type="entry name" value="KAZAL_FS"/>
    <property type="match status" value="1"/>
</dbReference>
<dbReference type="PROSITE" id="PS51257">
    <property type="entry name" value="PROKAR_LIPOPROTEIN"/>
    <property type="match status" value="1"/>
</dbReference>
<keyword evidence="2" id="KW-1015">Disulfide bond</keyword>
<dbReference type="SMART" id="SM00280">
    <property type="entry name" value="KAZAL"/>
    <property type="match status" value="1"/>
</dbReference>
<dbReference type="PANTHER" id="PTHR13866">
    <property type="entry name" value="SPARC OSTEONECTIN"/>
    <property type="match status" value="1"/>
</dbReference>
<dbReference type="InterPro" id="IPR002350">
    <property type="entry name" value="Kazal_dom"/>
</dbReference>
<evidence type="ECO:0000256" key="3">
    <source>
        <dbReference type="ARBA" id="ARBA00023180"/>
    </source>
</evidence>
<proteinExistence type="predicted"/>
<comment type="caution">
    <text evidence="7">The sequence shown here is derived from an EMBL/GenBank/DDBJ whole genome shotgun (WGS) entry which is preliminary data.</text>
</comment>
<keyword evidence="8" id="KW-1185">Reference proteome</keyword>
<dbReference type="Gene3D" id="3.30.60.30">
    <property type="match status" value="1"/>
</dbReference>
<evidence type="ECO:0000259" key="6">
    <source>
        <dbReference type="PROSITE" id="PS51465"/>
    </source>
</evidence>
<evidence type="ECO:0000313" key="7">
    <source>
        <dbReference type="EMBL" id="KAK3611322.1"/>
    </source>
</evidence>
<sequence>MNILKGLCLFLTVLWTWTSCYGAGEDSLMCKECIPQNCPVLTFCWGQVIKDECNCCSRCSSDLFQPHARPKPKPAVQKKEDACDKVKCPKYKVCLKNIQGLPLCTCPSDYICSKYSSKKAPEKAVCGSDGNTYASRCHLRIASCRLGKRIKRKHKGACTPDDLIVRDKPSEQNKTKQERIEEIVQEANRKDKKRRQRKKRQRRQESFAGNIHLKDINENKIRRKYFKGQNAG</sequence>
<protein>
    <recommendedName>
        <fullName evidence="6">Kazal-like domain-containing protein</fullName>
    </recommendedName>
</protein>
<dbReference type="PROSITE" id="PS51465">
    <property type="entry name" value="KAZAL_2"/>
    <property type="match status" value="1"/>
</dbReference>
<feature type="region of interest" description="Disordered" evidence="4">
    <location>
        <begin position="160"/>
        <end position="232"/>
    </location>
</feature>
<gene>
    <name evidence="7" type="ORF">CHS0354_029971</name>
</gene>
<dbReference type="PANTHER" id="PTHR13866:SF14">
    <property type="entry name" value="BM-40"/>
    <property type="match status" value="1"/>
</dbReference>
<keyword evidence="3" id="KW-0325">Glycoprotein</keyword>
<evidence type="ECO:0000256" key="1">
    <source>
        <dbReference type="ARBA" id="ARBA00022729"/>
    </source>
</evidence>
<dbReference type="GO" id="GO:0005518">
    <property type="term" value="F:collagen binding"/>
    <property type="evidence" value="ECO:0007669"/>
    <property type="project" value="TreeGrafter"/>
</dbReference>
<dbReference type="AlphaFoldDB" id="A0AAE0TJ56"/>
<evidence type="ECO:0000313" key="8">
    <source>
        <dbReference type="Proteomes" id="UP001195483"/>
    </source>
</evidence>
<dbReference type="Pfam" id="PF07648">
    <property type="entry name" value="Kazal_2"/>
    <property type="match status" value="1"/>
</dbReference>
<accession>A0AAE0TJ56</accession>
<reference evidence="7" key="3">
    <citation type="submission" date="2023-05" db="EMBL/GenBank/DDBJ databases">
        <authorList>
            <person name="Smith C.H."/>
        </authorList>
    </citation>
    <scope>NUCLEOTIDE SEQUENCE</scope>
    <source>
        <strain evidence="7">CHS0354</strain>
        <tissue evidence="7">Mantle</tissue>
    </source>
</reference>
<evidence type="ECO:0000256" key="5">
    <source>
        <dbReference type="SAM" id="SignalP"/>
    </source>
</evidence>
<feature type="compositionally biased region" description="Basic and acidic residues" evidence="4">
    <location>
        <begin position="163"/>
        <end position="182"/>
    </location>
</feature>
<dbReference type="GO" id="GO:0005509">
    <property type="term" value="F:calcium ion binding"/>
    <property type="evidence" value="ECO:0007669"/>
    <property type="project" value="TreeGrafter"/>
</dbReference>
<organism evidence="7 8">
    <name type="scientific">Potamilus streckersoni</name>
    <dbReference type="NCBI Taxonomy" id="2493646"/>
    <lineage>
        <taxon>Eukaryota</taxon>
        <taxon>Metazoa</taxon>
        <taxon>Spiralia</taxon>
        <taxon>Lophotrochozoa</taxon>
        <taxon>Mollusca</taxon>
        <taxon>Bivalvia</taxon>
        <taxon>Autobranchia</taxon>
        <taxon>Heteroconchia</taxon>
        <taxon>Palaeoheterodonta</taxon>
        <taxon>Unionida</taxon>
        <taxon>Unionoidea</taxon>
        <taxon>Unionidae</taxon>
        <taxon>Ambleminae</taxon>
        <taxon>Lampsilini</taxon>
        <taxon>Potamilus</taxon>
    </lineage>
</organism>
<dbReference type="GO" id="GO:0050840">
    <property type="term" value="F:extracellular matrix binding"/>
    <property type="evidence" value="ECO:0007669"/>
    <property type="project" value="TreeGrafter"/>
</dbReference>
<feature type="signal peptide" evidence="5">
    <location>
        <begin position="1"/>
        <end position="22"/>
    </location>
</feature>
<reference evidence="7" key="2">
    <citation type="journal article" date="2021" name="Genome Biol. Evol.">
        <title>Developing a high-quality reference genome for a parasitic bivalve with doubly uniparental inheritance (Bivalvia: Unionida).</title>
        <authorList>
            <person name="Smith C.H."/>
        </authorList>
    </citation>
    <scope>NUCLEOTIDE SEQUENCE</scope>
    <source>
        <strain evidence="7">CHS0354</strain>
        <tissue evidence="7">Mantle</tissue>
    </source>
</reference>
<dbReference type="InterPro" id="IPR036058">
    <property type="entry name" value="Kazal_dom_sf"/>
</dbReference>
<evidence type="ECO:0000256" key="2">
    <source>
        <dbReference type="ARBA" id="ARBA00023157"/>
    </source>
</evidence>
<dbReference type="SUPFAM" id="SSF100895">
    <property type="entry name" value="Kazal-type serine protease inhibitors"/>
    <property type="match status" value="1"/>
</dbReference>
<dbReference type="EMBL" id="JAEAOA010001788">
    <property type="protein sequence ID" value="KAK3611322.1"/>
    <property type="molecule type" value="Genomic_DNA"/>
</dbReference>
<feature type="chain" id="PRO_5042057439" description="Kazal-like domain-containing protein" evidence="5">
    <location>
        <begin position="23"/>
        <end position="232"/>
    </location>
</feature>
<keyword evidence="1 5" id="KW-0732">Signal</keyword>
<feature type="compositionally biased region" description="Basic residues" evidence="4">
    <location>
        <begin position="190"/>
        <end position="202"/>
    </location>
</feature>
<feature type="domain" description="Kazal-like" evidence="6">
    <location>
        <begin position="84"/>
        <end position="160"/>
    </location>
</feature>
<evidence type="ECO:0000256" key="4">
    <source>
        <dbReference type="SAM" id="MobiDB-lite"/>
    </source>
</evidence>
<dbReference type="Proteomes" id="UP001195483">
    <property type="component" value="Unassembled WGS sequence"/>
</dbReference>
<name>A0AAE0TJ56_9BIVA</name>
<reference evidence="7" key="1">
    <citation type="journal article" date="2021" name="Genome Biol. Evol.">
        <title>A High-Quality Reference Genome for a Parasitic Bivalve with Doubly Uniparental Inheritance (Bivalvia: Unionida).</title>
        <authorList>
            <person name="Smith C.H."/>
        </authorList>
    </citation>
    <scope>NUCLEOTIDE SEQUENCE</scope>
    <source>
        <strain evidence="7">CHS0354</strain>
    </source>
</reference>
<dbReference type="GO" id="GO:0005615">
    <property type="term" value="C:extracellular space"/>
    <property type="evidence" value="ECO:0007669"/>
    <property type="project" value="TreeGrafter"/>
</dbReference>